<evidence type="ECO:0000256" key="1">
    <source>
        <dbReference type="SAM" id="Coils"/>
    </source>
</evidence>
<comment type="caution">
    <text evidence="3">The sequence shown here is derived from an EMBL/GenBank/DDBJ whole genome shotgun (WGS) entry which is preliminary data.</text>
</comment>
<dbReference type="AlphaFoldDB" id="A0ABD3X2S3"/>
<dbReference type="EMBL" id="JBJQND010000004">
    <property type="protein sequence ID" value="KAL3879293.1"/>
    <property type="molecule type" value="Genomic_DNA"/>
</dbReference>
<dbReference type="Pfam" id="PF16026">
    <property type="entry name" value="MIEAP"/>
    <property type="match status" value="1"/>
</dbReference>
<keyword evidence="1" id="KW-0175">Coiled coil</keyword>
<evidence type="ECO:0000313" key="3">
    <source>
        <dbReference type="EMBL" id="KAL3879293.1"/>
    </source>
</evidence>
<feature type="domain" description="Mitochondria-eating protein C-terminal" evidence="2">
    <location>
        <begin position="68"/>
        <end position="273"/>
    </location>
</feature>
<organism evidence="3 4">
    <name type="scientific">Sinanodonta woodiana</name>
    <name type="common">Chinese pond mussel</name>
    <name type="synonym">Anodonta woodiana</name>
    <dbReference type="NCBI Taxonomy" id="1069815"/>
    <lineage>
        <taxon>Eukaryota</taxon>
        <taxon>Metazoa</taxon>
        <taxon>Spiralia</taxon>
        <taxon>Lophotrochozoa</taxon>
        <taxon>Mollusca</taxon>
        <taxon>Bivalvia</taxon>
        <taxon>Autobranchia</taxon>
        <taxon>Heteroconchia</taxon>
        <taxon>Palaeoheterodonta</taxon>
        <taxon>Unionida</taxon>
        <taxon>Unionoidea</taxon>
        <taxon>Unionidae</taxon>
        <taxon>Unioninae</taxon>
        <taxon>Sinanodonta</taxon>
    </lineage>
</organism>
<sequence length="283" mass="32496">DFNQSKTKWEKHCKKLTKKHTKERDHLQKEITSLTVEKDKLLKRLNTIERDTRTHGNVNANLSDAESRTKLNASYSELYDNEWTEAFDELTTDNKITDKDAIMILLKVLMTSFQNCREVTWGRYERLIHVASSVDIKHVSSVSSAKHITRTQNMNIDLMHDIKGIWLKATQELKEIAAEPLYSVIEASLDMNITVMPMTSKYLKRCIDLCWQMGVQEKPLHLDGFVEIDSYAGKSFDKDKFRAYTRYGSHIAFVVWPTLYEYEGGPILGKGVAQGSAPVNTSN</sequence>
<reference evidence="3 4" key="1">
    <citation type="submission" date="2024-11" db="EMBL/GenBank/DDBJ databases">
        <title>Chromosome-level genome assembly of the freshwater bivalve Anodonta woodiana.</title>
        <authorList>
            <person name="Chen X."/>
        </authorList>
    </citation>
    <scope>NUCLEOTIDE SEQUENCE [LARGE SCALE GENOMIC DNA]</scope>
    <source>
        <strain evidence="3">MN2024</strain>
        <tissue evidence="3">Gills</tissue>
    </source>
</reference>
<protein>
    <recommendedName>
        <fullName evidence="2">Mitochondria-eating protein C-terminal domain-containing protein</fullName>
    </recommendedName>
</protein>
<evidence type="ECO:0000259" key="2">
    <source>
        <dbReference type="Pfam" id="PF16026"/>
    </source>
</evidence>
<gene>
    <name evidence="3" type="ORF">ACJMK2_031594</name>
</gene>
<evidence type="ECO:0000313" key="4">
    <source>
        <dbReference type="Proteomes" id="UP001634394"/>
    </source>
</evidence>
<feature type="non-terminal residue" evidence="3">
    <location>
        <position position="1"/>
    </location>
</feature>
<keyword evidence="4" id="KW-1185">Reference proteome</keyword>
<proteinExistence type="predicted"/>
<feature type="coiled-coil region" evidence="1">
    <location>
        <begin position="24"/>
        <end position="51"/>
    </location>
</feature>
<name>A0ABD3X2S3_SINWO</name>
<dbReference type="InterPro" id="IPR031981">
    <property type="entry name" value="MIEAP_C"/>
</dbReference>
<dbReference type="Proteomes" id="UP001634394">
    <property type="component" value="Unassembled WGS sequence"/>
</dbReference>
<accession>A0ABD3X2S3</accession>